<reference evidence="2" key="1">
    <citation type="journal article" date="2014" name="Front. Microbiol.">
        <title>High frequency of phylogenetically diverse reductive dehalogenase-homologous genes in deep subseafloor sedimentary metagenomes.</title>
        <authorList>
            <person name="Kawai M."/>
            <person name="Futagami T."/>
            <person name="Toyoda A."/>
            <person name="Takaki Y."/>
            <person name="Nishi S."/>
            <person name="Hori S."/>
            <person name="Arai W."/>
            <person name="Tsubouchi T."/>
            <person name="Morono Y."/>
            <person name="Uchiyama I."/>
            <person name="Ito T."/>
            <person name="Fujiyama A."/>
            <person name="Inagaki F."/>
            <person name="Takami H."/>
        </authorList>
    </citation>
    <scope>NUCLEOTIDE SEQUENCE</scope>
    <source>
        <strain evidence="2">Expedition CK06-06</strain>
    </source>
</reference>
<feature type="non-terminal residue" evidence="2">
    <location>
        <position position="1"/>
    </location>
</feature>
<evidence type="ECO:0000259" key="1">
    <source>
        <dbReference type="Pfam" id="PF02463"/>
    </source>
</evidence>
<sequence length="87" mass="9676">DPSPFYVLDEIDMFLDGVNAETVSRMIKEKSEHSQFINVSLRKIVLKEANHIYGVTMHDSGISEMIGNIDPDSIGPKGEILTTKRGV</sequence>
<feature type="domain" description="RecF/RecN/SMC N-terminal" evidence="1">
    <location>
        <begin position="1"/>
        <end position="63"/>
    </location>
</feature>
<dbReference type="SUPFAM" id="SSF52540">
    <property type="entry name" value="P-loop containing nucleoside triphosphate hydrolases"/>
    <property type="match status" value="1"/>
</dbReference>
<dbReference type="PANTHER" id="PTHR43977">
    <property type="entry name" value="STRUCTURAL MAINTENANCE OF CHROMOSOMES PROTEIN 3"/>
    <property type="match status" value="1"/>
</dbReference>
<gene>
    <name evidence="2" type="ORF">S01H1_29373</name>
</gene>
<dbReference type="EMBL" id="BARS01018001">
    <property type="protein sequence ID" value="GAF89654.1"/>
    <property type="molecule type" value="Genomic_DNA"/>
</dbReference>
<dbReference type="AlphaFoldDB" id="X0T8W7"/>
<dbReference type="InterPro" id="IPR003395">
    <property type="entry name" value="RecF/RecN/SMC_N"/>
</dbReference>
<comment type="caution">
    <text evidence="2">The sequence shown here is derived from an EMBL/GenBank/DDBJ whole genome shotgun (WGS) entry which is preliminary data.</text>
</comment>
<proteinExistence type="predicted"/>
<dbReference type="Gene3D" id="3.40.50.300">
    <property type="entry name" value="P-loop containing nucleotide triphosphate hydrolases"/>
    <property type="match status" value="1"/>
</dbReference>
<evidence type="ECO:0000313" key="2">
    <source>
        <dbReference type="EMBL" id="GAF89654.1"/>
    </source>
</evidence>
<dbReference type="Pfam" id="PF02463">
    <property type="entry name" value="SMC_N"/>
    <property type="match status" value="1"/>
</dbReference>
<accession>X0T8W7</accession>
<organism evidence="2">
    <name type="scientific">marine sediment metagenome</name>
    <dbReference type="NCBI Taxonomy" id="412755"/>
    <lineage>
        <taxon>unclassified sequences</taxon>
        <taxon>metagenomes</taxon>
        <taxon>ecological metagenomes</taxon>
    </lineage>
</organism>
<name>X0T8W7_9ZZZZ</name>
<protein>
    <recommendedName>
        <fullName evidence="1">RecF/RecN/SMC N-terminal domain-containing protein</fullName>
    </recommendedName>
</protein>
<dbReference type="InterPro" id="IPR027417">
    <property type="entry name" value="P-loop_NTPase"/>
</dbReference>